<dbReference type="PANTHER" id="PTHR46206">
    <property type="entry name" value="CYTOCHROME P450"/>
    <property type="match status" value="1"/>
</dbReference>
<feature type="compositionally biased region" description="Polar residues" evidence="7">
    <location>
        <begin position="501"/>
        <end position="547"/>
    </location>
</feature>
<dbReference type="Gene3D" id="1.10.630.10">
    <property type="entry name" value="Cytochrome P450"/>
    <property type="match status" value="1"/>
</dbReference>
<dbReference type="CDD" id="cd11041">
    <property type="entry name" value="CYP503A1-like"/>
    <property type="match status" value="1"/>
</dbReference>
<keyword evidence="9" id="KW-1185">Reference proteome</keyword>
<sequence>MPDEFTLKASLLGGVLAVVSLFVSEYFRSDPMLGAIPTVGFSDPILSYFSALQFIFNGVRMLKEGYRKTSPGLYKIADFRRWMVLVAGSEPIEDVRRAPDDVLSMTEPTNEFIQPEYTLDLLNINDTFHSHVVRSNLTRNIAVTFKEVREELIMAMDDFIPTSGDEWVKVPILRTFERVICRATNRIFVGVPLCRDHEYQNLNLSFAINVMKFGLIISLFPKPLKPIVSRMLSDLPSKIQQEIEYIRPMVEERFAKMEEYGDDWDDKPNDMLMWLMSEAKGVERSLEGVARRLLFVNFAAIHTTSSQTLTQVLHRLIANPEYIEPLREEVNAVIKEEGWTKAGIDKMHNIDSFLRETQRVDGLAHLAAGRLAMRPFTFSNGVTIPANTLVAIPANAIHTDERIYPNPDEFDGFRFAKLRESEGDTMMSRHQTISTSSEHLAFGLGRHTCPGRFFAVNEVKALFAHIVTTYDIKMEEGKDVPRDFLLAGPLVLRFMVGTARKSPNTHNHRAQQASRYRQTSSQAPGTSAQAWCDRQQQLHQESTTHSKSPPFPVLPPQTPRTIHNGAIEFSLTIQDYVQNGMKPSRITCHIDKASVRWQKVPTPAHGTQLTVIGVCCEITCEDRLSIDVRSVILPTAPPPLPLSTLTESENRAEKQLKFSADAAPRCPPKSAQPSPPSKIIAALDAANLLGLPNETTSQQHPSPTSTLSAARRCQCRFDADAAGPSTRAKGKRKAPA</sequence>
<dbReference type="InterPro" id="IPR002403">
    <property type="entry name" value="Cyt_P450_E_grp-IV"/>
</dbReference>
<comment type="cofactor">
    <cofactor evidence="1 6">
        <name>heme</name>
        <dbReference type="ChEBI" id="CHEBI:30413"/>
    </cofactor>
</comment>
<dbReference type="GO" id="GO:0020037">
    <property type="term" value="F:heme binding"/>
    <property type="evidence" value="ECO:0007669"/>
    <property type="project" value="InterPro"/>
</dbReference>
<dbReference type="GO" id="GO:0004497">
    <property type="term" value="F:monooxygenase activity"/>
    <property type="evidence" value="ECO:0007669"/>
    <property type="project" value="InterPro"/>
</dbReference>
<dbReference type="InterPro" id="IPR001128">
    <property type="entry name" value="Cyt_P450"/>
</dbReference>
<evidence type="ECO:0000256" key="1">
    <source>
        <dbReference type="ARBA" id="ARBA00001971"/>
    </source>
</evidence>
<dbReference type="EMBL" id="WHVB01000035">
    <property type="protein sequence ID" value="KAF8467565.1"/>
    <property type="molecule type" value="Genomic_DNA"/>
</dbReference>
<keyword evidence="6" id="KW-0349">Heme</keyword>
<dbReference type="OrthoDB" id="1844152at2759"/>
<evidence type="ECO:0000256" key="2">
    <source>
        <dbReference type="ARBA" id="ARBA00010617"/>
    </source>
</evidence>
<feature type="region of interest" description="Disordered" evidence="7">
    <location>
        <begin position="690"/>
        <end position="709"/>
    </location>
</feature>
<name>A0A9P5JW03_9AGAM</name>
<evidence type="ECO:0000313" key="9">
    <source>
        <dbReference type="Proteomes" id="UP000759537"/>
    </source>
</evidence>
<evidence type="ECO:0000256" key="5">
    <source>
        <dbReference type="ARBA" id="ARBA00023004"/>
    </source>
</evidence>
<reference evidence="8" key="2">
    <citation type="journal article" date="2020" name="Nat. Commun.">
        <title>Large-scale genome sequencing of mycorrhizal fungi provides insights into the early evolution of symbiotic traits.</title>
        <authorList>
            <person name="Miyauchi S."/>
            <person name="Kiss E."/>
            <person name="Kuo A."/>
            <person name="Drula E."/>
            <person name="Kohler A."/>
            <person name="Sanchez-Garcia M."/>
            <person name="Morin E."/>
            <person name="Andreopoulos B."/>
            <person name="Barry K.W."/>
            <person name="Bonito G."/>
            <person name="Buee M."/>
            <person name="Carver A."/>
            <person name="Chen C."/>
            <person name="Cichocki N."/>
            <person name="Clum A."/>
            <person name="Culley D."/>
            <person name="Crous P.W."/>
            <person name="Fauchery L."/>
            <person name="Girlanda M."/>
            <person name="Hayes R.D."/>
            <person name="Keri Z."/>
            <person name="LaButti K."/>
            <person name="Lipzen A."/>
            <person name="Lombard V."/>
            <person name="Magnuson J."/>
            <person name="Maillard F."/>
            <person name="Murat C."/>
            <person name="Nolan M."/>
            <person name="Ohm R.A."/>
            <person name="Pangilinan J."/>
            <person name="Pereira M.F."/>
            <person name="Perotto S."/>
            <person name="Peter M."/>
            <person name="Pfister S."/>
            <person name="Riley R."/>
            <person name="Sitrit Y."/>
            <person name="Stielow J.B."/>
            <person name="Szollosi G."/>
            <person name="Zifcakova L."/>
            <person name="Stursova M."/>
            <person name="Spatafora J.W."/>
            <person name="Tedersoo L."/>
            <person name="Vaario L.M."/>
            <person name="Yamada A."/>
            <person name="Yan M."/>
            <person name="Wang P."/>
            <person name="Xu J."/>
            <person name="Bruns T."/>
            <person name="Baldrian P."/>
            <person name="Vilgalys R."/>
            <person name="Dunand C."/>
            <person name="Henrissat B."/>
            <person name="Grigoriev I.V."/>
            <person name="Hibbett D."/>
            <person name="Nagy L.G."/>
            <person name="Martin F.M."/>
        </authorList>
    </citation>
    <scope>NUCLEOTIDE SEQUENCE</scope>
    <source>
        <strain evidence="8">Prilba</strain>
    </source>
</reference>
<dbReference type="PRINTS" id="PR00465">
    <property type="entry name" value="EP450IV"/>
</dbReference>
<feature type="binding site" description="axial binding residue" evidence="6">
    <location>
        <position position="449"/>
    </location>
    <ligand>
        <name>heme</name>
        <dbReference type="ChEBI" id="CHEBI:30413"/>
    </ligand>
    <ligandPart>
        <name>Fe</name>
        <dbReference type="ChEBI" id="CHEBI:18248"/>
    </ligandPart>
</feature>
<dbReference type="Proteomes" id="UP000759537">
    <property type="component" value="Unassembled WGS sequence"/>
</dbReference>
<dbReference type="Pfam" id="PF00067">
    <property type="entry name" value="p450"/>
    <property type="match status" value="1"/>
</dbReference>
<proteinExistence type="inferred from homology"/>
<evidence type="ECO:0000256" key="7">
    <source>
        <dbReference type="SAM" id="MobiDB-lite"/>
    </source>
</evidence>
<organism evidence="8 9">
    <name type="scientific">Russula ochroleuca</name>
    <dbReference type="NCBI Taxonomy" id="152965"/>
    <lineage>
        <taxon>Eukaryota</taxon>
        <taxon>Fungi</taxon>
        <taxon>Dikarya</taxon>
        <taxon>Basidiomycota</taxon>
        <taxon>Agaricomycotina</taxon>
        <taxon>Agaricomycetes</taxon>
        <taxon>Russulales</taxon>
        <taxon>Russulaceae</taxon>
        <taxon>Russula</taxon>
    </lineage>
</organism>
<comment type="similarity">
    <text evidence="2">Belongs to the cytochrome P450 family.</text>
</comment>
<dbReference type="SUPFAM" id="SSF48264">
    <property type="entry name" value="Cytochrome P450"/>
    <property type="match status" value="1"/>
</dbReference>
<comment type="caution">
    <text evidence="8">The sequence shown here is derived from an EMBL/GenBank/DDBJ whole genome shotgun (WGS) entry which is preliminary data.</text>
</comment>
<dbReference type="GO" id="GO:0005506">
    <property type="term" value="F:iron ion binding"/>
    <property type="evidence" value="ECO:0007669"/>
    <property type="project" value="InterPro"/>
</dbReference>
<dbReference type="InterPro" id="IPR036396">
    <property type="entry name" value="Cyt_P450_sf"/>
</dbReference>
<feature type="region of interest" description="Disordered" evidence="7">
    <location>
        <begin position="501"/>
        <end position="552"/>
    </location>
</feature>
<feature type="compositionally biased region" description="Low complexity" evidence="7">
    <location>
        <begin position="695"/>
        <end position="708"/>
    </location>
</feature>
<gene>
    <name evidence="8" type="ORF">DFH94DRAFT_697997</name>
</gene>
<dbReference type="GO" id="GO:0016705">
    <property type="term" value="F:oxidoreductase activity, acting on paired donors, with incorporation or reduction of molecular oxygen"/>
    <property type="evidence" value="ECO:0007669"/>
    <property type="project" value="InterPro"/>
</dbReference>
<keyword evidence="5 6" id="KW-0408">Iron</keyword>
<reference evidence="8" key="1">
    <citation type="submission" date="2019-10" db="EMBL/GenBank/DDBJ databases">
        <authorList>
            <consortium name="DOE Joint Genome Institute"/>
            <person name="Kuo A."/>
            <person name="Miyauchi S."/>
            <person name="Kiss E."/>
            <person name="Drula E."/>
            <person name="Kohler A."/>
            <person name="Sanchez-Garcia M."/>
            <person name="Andreopoulos B."/>
            <person name="Barry K.W."/>
            <person name="Bonito G."/>
            <person name="Buee M."/>
            <person name="Carver A."/>
            <person name="Chen C."/>
            <person name="Cichocki N."/>
            <person name="Clum A."/>
            <person name="Culley D."/>
            <person name="Crous P.W."/>
            <person name="Fauchery L."/>
            <person name="Girlanda M."/>
            <person name="Hayes R."/>
            <person name="Keri Z."/>
            <person name="LaButti K."/>
            <person name="Lipzen A."/>
            <person name="Lombard V."/>
            <person name="Magnuson J."/>
            <person name="Maillard F."/>
            <person name="Morin E."/>
            <person name="Murat C."/>
            <person name="Nolan M."/>
            <person name="Ohm R."/>
            <person name="Pangilinan J."/>
            <person name="Pereira M."/>
            <person name="Perotto S."/>
            <person name="Peter M."/>
            <person name="Riley R."/>
            <person name="Sitrit Y."/>
            <person name="Stielow B."/>
            <person name="Szollosi G."/>
            <person name="Zifcakova L."/>
            <person name="Stursova M."/>
            <person name="Spatafora J.W."/>
            <person name="Tedersoo L."/>
            <person name="Vaario L.-M."/>
            <person name="Yamada A."/>
            <person name="Yan M."/>
            <person name="Wang P."/>
            <person name="Xu J."/>
            <person name="Bruns T."/>
            <person name="Baldrian P."/>
            <person name="Vilgalys R."/>
            <person name="Henrissat B."/>
            <person name="Grigoriev I.V."/>
            <person name="Hibbett D."/>
            <person name="Nagy L.G."/>
            <person name="Martin F.M."/>
        </authorList>
    </citation>
    <scope>NUCLEOTIDE SEQUENCE</scope>
    <source>
        <strain evidence="8">Prilba</strain>
    </source>
</reference>
<dbReference type="AlphaFoldDB" id="A0A9P5JW03"/>
<dbReference type="PROSITE" id="PS00086">
    <property type="entry name" value="CYTOCHROME_P450"/>
    <property type="match status" value="1"/>
</dbReference>
<protein>
    <submittedName>
        <fullName evidence="8">Cytochrome P450</fullName>
    </submittedName>
</protein>
<accession>A0A9P5JW03</accession>
<dbReference type="InterPro" id="IPR017972">
    <property type="entry name" value="Cyt_P450_CS"/>
</dbReference>
<keyword evidence="4" id="KW-0560">Oxidoreductase</keyword>
<evidence type="ECO:0000256" key="4">
    <source>
        <dbReference type="ARBA" id="ARBA00023002"/>
    </source>
</evidence>
<keyword evidence="3 6" id="KW-0479">Metal-binding</keyword>
<evidence type="ECO:0000256" key="6">
    <source>
        <dbReference type="PIRSR" id="PIRSR602403-1"/>
    </source>
</evidence>
<evidence type="ECO:0000256" key="3">
    <source>
        <dbReference type="ARBA" id="ARBA00022723"/>
    </source>
</evidence>
<evidence type="ECO:0000313" key="8">
    <source>
        <dbReference type="EMBL" id="KAF8467565.1"/>
    </source>
</evidence>